<proteinExistence type="predicted"/>
<dbReference type="EMBL" id="MDCJ01000007">
    <property type="protein sequence ID" value="ODS05425.1"/>
    <property type="molecule type" value="Genomic_DNA"/>
</dbReference>
<evidence type="ECO:0000313" key="2">
    <source>
        <dbReference type="Proteomes" id="UP000095131"/>
    </source>
</evidence>
<dbReference type="PATRIC" id="fig|45658.8.peg.4565"/>
<dbReference type="AlphaFoldDB" id="A0A1E3WHY5"/>
<reference evidence="1 2" key="1">
    <citation type="submission" date="2016-08" db="EMBL/GenBank/DDBJ databases">
        <title>Genome sequencing of Vibrio scophthalmi strain FP3289, an isolated from Paralichthys olivaceus.</title>
        <authorList>
            <person name="Han H.-J."/>
        </authorList>
    </citation>
    <scope>NUCLEOTIDE SEQUENCE [LARGE SCALE GENOMIC DNA]</scope>
    <source>
        <strain evidence="1 2">FP3289</strain>
    </source>
</reference>
<evidence type="ECO:0000313" key="1">
    <source>
        <dbReference type="EMBL" id="ODS05425.1"/>
    </source>
</evidence>
<organism evidence="1 2">
    <name type="scientific">Vibrio scophthalmi</name>
    <dbReference type="NCBI Taxonomy" id="45658"/>
    <lineage>
        <taxon>Bacteria</taxon>
        <taxon>Pseudomonadati</taxon>
        <taxon>Pseudomonadota</taxon>
        <taxon>Gammaproteobacteria</taxon>
        <taxon>Vibrionales</taxon>
        <taxon>Vibrionaceae</taxon>
        <taxon>Vibrio</taxon>
    </lineage>
</organism>
<gene>
    <name evidence="1" type="ORF">VSF3289_04566</name>
</gene>
<name>A0A1E3WHY5_9VIBR</name>
<sequence length="36" mass="4020">MALKIADIVLKSMRLKLGQIAQASSYFIPFSPRVLL</sequence>
<dbReference type="Proteomes" id="UP000095131">
    <property type="component" value="Unassembled WGS sequence"/>
</dbReference>
<protein>
    <submittedName>
        <fullName evidence="1">Uncharacterized protein</fullName>
    </submittedName>
</protein>
<comment type="caution">
    <text evidence="1">The sequence shown here is derived from an EMBL/GenBank/DDBJ whole genome shotgun (WGS) entry which is preliminary data.</text>
</comment>
<accession>A0A1E3WHY5</accession>